<keyword evidence="3 15" id="KW-0285">Flavoprotein</keyword>
<comment type="caution">
    <text evidence="17">The sequence shown here is derived from an EMBL/GenBank/DDBJ whole genome shotgun (WGS) entry which is preliminary data.</text>
</comment>
<evidence type="ECO:0000256" key="5">
    <source>
        <dbReference type="ARBA" id="ARBA00022827"/>
    </source>
</evidence>
<reference evidence="17 18" key="1">
    <citation type="submission" date="2024-02" db="EMBL/GenBank/DDBJ databases">
        <authorList>
            <person name="Daric V."/>
            <person name="Darras S."/>
        </authorList>
    </citation>
    <scope>NUCLEOTIDE SEQUENCE [LARGE SCALE GENOMIC DNA]</scope>
</reference>
<dbReference type="SUPFAM" id="SSF51905">
    <property type="entry name" value="FAD/NAD(P)-binding domain"/>
    <property type="match status" value="2"/>
</dbReference>
<dbReference type="PRINTS" id="PR01121">
    <property type="entry name" value="FMOXYGENASE1"/>
</dbReference>
<dbReference type="PROSITE" id="PS51257">
    <property type="entry name" value="PROKAR_LIPOPROTEIN"/>
    <property type="match status" value="1"/>
</dbReference>
<dbReference type="EC" id="1.-.-.-" evidence="16"/>
<comment type="cofactor">
    <cofactor evidence="15 16">
        <name>FAD</name>
        <dbReference type="ChEBI" id="CHEBI:57692"/>
    </cofactor>
</comment>
<dbReference type="Pfam" id="PF00743">
    <property type="entry name" value="FMO-like"/>
    <property type="match status" value="1"/>
</dbReference>
<dbReference type="EMBL" id="CAWYQH010000108">
    <property type="protein sequence ID" value="CAK8688883.1"/>
    <property type="molecule type" value="Genomic_DNA"/>
</dbReference>
<evidence type="ECO:0000313" key="18">
    <source>
        <dbReference type="Proteomes" id="UP001642483"/>
    </source>
</evidence>
<dbReference type="InterPro" id="IPR020946">
    <property type="entry name" value="Flavin_mOase-like"/>
</dbReference>
<keyword evidence="9 15" id="KW-0472">Membrane</keyword>
<dbReference type="InterPro" id="IPR050346">
    <property type="entry name" value="FMO-like"/>
</dbReference>
<keyword evidence="8 15" id="KW-0560">Oxidoreductase</keyword>
<evidence type="ECO:0000256" key="15">
    <source>
        <dbReference type="PIRNR" id="PIRNR000332"/>
    </source>
</evidence>
<keyword evidence="7" id="KW-1133">Transmembrane helix</keyword>
<evidence type="ECO:0000256" key="8">
    <source>
        <dbReference type="ARBA" id="ARBA00023002"/>
    </source>
</evidence>
<dbReference type="InterPro" id="IPR002253">
    <property type="entry name" value="Flavin_mOase_1"/>
</dbReference>
<evidence type="ECO:0000256" key="2">
    <source>
        <dbReference type="ARBA" id="ARBA00009183"/>
    </source>
</evidence>
<keyword evidence="6 15" id="KW-0521">NADP</keyword>
<evidence type="ECO:0000256" key="16">
    <source>
        <dbReference type="RuleBase" id="RU361177"/>
    </source>
</evidence>
<protein>
    <recommendedName>
        <fullName evidence="16">Flavin-containing monooxygenase</fullName>
        <ecNumber evidence="16">1.-.-.-</ecNumber>
    </recommendedName>
</protein>
<dbReference type="PANTHER" id="PTHR23023">
    <property type="entry name" value="DIMETHYLANILINE MONOOXYGENASE"/>
    <property type="match status" value="1"/>
</dbReference>
<evidence type="ECO:0000256" key="3">
    <source>
        <dbReference type="ARBA" id="ARBA00022630"/>
    </source>
</evidence>
<evidence type="ECO:0000256" key="12">
    <source>
        <dbReference type="ARBA" id="ARBA00048041"/>
    </source>
</evidence>
<evidence type="ECO:0000313" key="17">
    <source>
        <dbReference type="EMBL" id="CAK8688883.1"/>
    </source>
</evidence>
<comment type="catalytic activity">
    <reaction evidence="11">
        <text>hypotaurine + NADH + O2 + H(+) = taurine + NAD(+) + H2O</text>
        <dbReference type="Rhea" id="RHEA:74111"/>
        <dbReference type="ChEBI" id="CHEBI:15377"/>
        <dbReference type="ChEBI" id="CHEBI:15378"/>
        <dbReference type="ChEBI" id="CHEBI:15379"/>
        <dbReference type="ChEBI" id="CHEBI:57540"/>
        <dbReference type="ChEBI" id="CHEBI:57853"/>
        <dbReference type="ChEBI" id="CHEBI:57945"/>
        <dbReference type="ChEBI" id="CHEBI:507393"/>
        <dbReference type="EC" id="1.14.13.8"/>
    </reaction>
    <physiologicalReaction direction="left-to-right" evidence="11">
        <dbReference type="Rhea" id="RHEA:74112"/>
    </physiologicalReaction>
</comment>
<evidence type="ECO:0000256" key="1">
    <source>
        <dbReference type="ARBA" id="ARBA00004389"/>
    </source>
</evidence>
<comment type="catalytic activity">
    <reaction evidence="13">
        <text>trimethylamine + NADPH + O2 = trimethylamine N-oxide + NADP(+) + H2O</text>
        <dbReference type="Rhea" id="RHEA:31979"/>
        <dbReference type="ChEBI" id="CHEBI:15377"/>
        <dbReference type="ChEBI" id="CHEBI:15379"/>
        <dbReference type="ChEBI" id="CHEBI:15724"/>
        <dbReference type="ChEBI" id="CHEBI:57783"/>
        <dbReference type="ChEBI" id="CHEBI:58349"/>
        <dbReference type="ChEBI" id="CHEBI:58389"/>
        <dbReference type="EC" id="1.14.13.148"/>
    </reaction>
    <physiologicalReaction direction="left-to-right" evidence="13">
        <dbReference type="Rhea" id="RHEA:31980"/>
    </physiologicalReaction>
</comment>
<keyword evidence="4" id="KW-0812">Transmembrane</keyword>
<keyword evidence="15 16" id="KW-0503">Monooxygenase</keyword>
<comment type="subcellular location">
    <subcellularLocation>
        <location evidence="1">Endoplasmic reticulum membrane</location>
        <topology evidence="1">Single-pass membrane protein</topology>
    </subcellularLocation>
</comment>
<evidence type="ECO:0000256" key="7">
    <source>
        <dbReference type="ARBA" id="ARBA00022989"/>
    </source>
</evidence>
<evidence type="ECO:0000256" key="9">
    <source>
        <dbReference type="ARBA" id="ARBA00023136"/>
    </source>
</evidence>
<keyword evidence="15" id="KW-0256">Endoplasmic reticulum</keyword>
<comment type="function">
    <text evidence="10">Broad spectrum monooxygenase that catalyzes the oxygenation of a wide variety of nitrogen- and sulfur-containing compounds including xenobiotics. Catalyzes the S-oxygenation of hypotaurine to produce taurine, an organic osmolyte involved in cell volume regulation as well as a variety of cytoprotective and developmental processes. In vitro, catalyzes the N-oxygenation of trimethylamine (TMA) to produce trimethylamine N-oxide (TMAO) and could therefore participate to the detoxification of this compound that is generated by the action of gut microbiota from dietary precursors such as choline, choline containing compounds, betaine or L-carnitine.</text>
</comment>
<evidence type="ECO:0000256" key="6">
    <source>
        <dbReference type="ARBA" id="ARBA00022857"/>
    </source>
</evidence>
<name>A0ABP0GAP8_CLALP</name>
<dbReference type="Proteomes" id="UP001642483">
    <property type="component" value="Unassembled WGS sequence"/>
</dbReference>
<dbReference type="PIRSF" id="PIRSF000332">
    <property type="entry name" value="FMO"/>
    <property type="match status" value="1"/>
</dbReference>
<keyword evidence="5 15" id="KW-0274">FAD</keyword>
<evidence type="ECO:0000256" key="4">
    <source>
        <dbReference type="ARBA" id="ARBA00022692"/>
    </source>
</evidence>
<dbReference type="InterPro" id="IPR000960">
    <property type="entry name" value="Flavin_mOase"/>
</dbReference>
<sequence>MNKSVCIVGAGTSGLACIKACLDEGIKPVCFETTADLGGLWNNVARAKHDVCVKLYPSLVTNVSKVNSSFSDFPAPKDWPPYLDQNLTLDYLRMYAEKFGLTEHIQFDTEVVKVFPSNSYEVTGTWIVKTKNLITNDVNEKEYDAVIVATGKFAKQVKADVPGLHDVFKGTVIHSGDYTDQEIFRDKSVLVIGCSASGCDLACDAAVTAKNVFLCARSGTWLAPRIHTNGLPLDLSAANRFTRALLAWIPAWLANSMFKNVLEARMNHEACGILSQYPPTNKLATITITDELPIKIYSGRVKTRPGIERVTDNHVIFENSAKEKIDMVVMATGYKAHFPFLSEDVFPDDIENARLYKWIFPMELKHPSTLTFVCLFPPGSGSAMTSAELQARFVGQVLSGKTKLPSKKSMRNKWRESRDLLLQNTRGRFVFKEGLFEYQEDLAQELRLIPPFFKLLFTDPRLAFKLYFGPVVPYHYRLCGNHSWEQARDRSLNITDEIMSGMKK</sequence>
<dbReference type="PRINTS" id="PR00370">
    <property type="entry name" value="FMOXYGENASE"/>
</dbReference>
<gene>
    <name evidence="17" type="ORF">CVLEPA_LOCUS20839</name>
</gene>
<evidence type="ECO:0000256" key="11">
    <source>
        <dbReference type="ARBA" id="ARBA00047338"/>
    </source>
</evidence>
<dbReference type="Gene3D" id="3.50.50.60">
    <property type="entry name" value="FAD/NAD(P)-binding domain"/>
    <property type="match status" value="3"/>
</dbReference>
<evidence type="ECO:0000256" key="10">
    <source>
        <dbReference type="ARBA" id="ARBA00045957"/>
    </source>
</evidence>
<evidence type="ECO:0000256" key="14">
    <source>
        <dbReference type="ARBA" id="ARBA00049443"/>
    </source>
</evidence>
<comment type="catalytic activity">
    <reaction evidence="14">
        <text>N,N-dimethylaniline + NADPH + O2 + H(+) = N,N-dimethylaniline N-oxide + NADP(+) + H2O</text>
        <dbReference type="Rhea" id="RHEA:24468"/>
        <dbReference type="ChEBI" id="CHEBI:15377"/>
        <dbReference type="ChEBI" id="CHEBI:15378"/>
        <dbReference type="ChEBI" id="CHEBI:15379"/>
        <dbReference type="ChEBI" id="CHEBI:16269"/>
        <dbReference type="ChEBI" id="CHEBI:17735"/>
        <dbReference type="ChEBI" id="CHEBI:57783"/>
        <dbReference type="ChEBI" id="CHEBI:58349"/>
        <dbReference type="EC" id="1.14.13.8"/>
    </reaction>
    <physiologicalReaction direction="left-to-right" evidence="14">
        <dbReference type="Rhea" id="RHEA:24469"/>
    </physiologicalReaction>
</comment>
<comment type="catalytic activity">
    <reaction evidence="12">
        <text>hypotaurine + NADPH + O2 + H(+) = taurine + NADP(+) + H2O</text>
        <dbReference type="Rhea" id="RHEA:69819"/>
        <dbReference type="ChEBI" id="CHEBI:15377"/>
        <dbReference type="ChEBI" id="CHEBI:15378"/>
        <dbReference type="ChEBI" id="CHEBI:15379"/>
        <dbReference type="ChEBI" id="CHEBI:57783"/>
        <dbReference type="ChEBI" id="CHEBI:57853"/>
        <dbReference type="ChEBI" id="CHEBI:58349"/>
        <dbReference type="ChEBI" id="CHEBI:507393"/>
        <dbReference type="EC" id="1.14.13.8"/>
    </reaction>
    <physiologicalReaction direction="left-to-right" evidence="12">
        <dbReference type="Rhea" id="RHEA:69820"/>
    </physiologicalReaction>
</comment>
<organism evidence="17 18">
    <name type="scientific">Clavelina lepadiformis</name>
    <name type="common">Light-bulb sea squirt</name>
    <name type="synonym">Ascidia lepadiformis</name>
    <dbReference type="NCBI Taxonomy" id="159417"/>
    <lineage>
        <taxon>Eukaryota</taxon>
        <taxon>Metazoa</taxon>
        <taxon>Chordata</taxon>
        <taxon>Tunicata</taxon>
        <taxon>Ascidiacea</taxon>
        <taxon>Aplousobranchia</taxon>
        <taxon>Clavelinidae</taxon>
        <taxon>Clavelina</taxon>
    </lineage>
</organism>
<evidence type="ECO:0000256" key="13">
    <source>
        <dbReference type="ARBA" id="ARBA00048088"/>
    </source>
</evidence>
<accession>A0ABP0GAP8</accession>
<keyword evidence="18" id="KW-1185">Reference proteome</keyword>
<proteinExistence type="inferred from homology"/>
<dbReference type="InterPro" id="IPR036188">
    <property type="entry name" value="FAD/NAD-bd_sf"/>
</dbReference>
<comment type="similarity">
    <text evidence="2 15 16">Belongs to the FMO family.</text>
</comment>